<reference evidence="2" key="1">
    <citation type="submission" date="2022-12" db="EMBL/GenBank/DDBJ databases">
        <authorList>
            <person name="Alioto T."/>
            <person name="Alioto T."/>
            <person name="Gomez Garrido J."/>
        </authorList>
    </citation>
    <scope>NUCLEOTIDE SEQUENCE</scope>
</reference>
<dbReference type="AlphaFoldDB" id="A0AA35P4G6"/>
<dbReference type="Proteomes" id="UP001178461">
    <property type="component" value="Chromosome 5"/>
</dbReference>
<evidence type="ECO:0000313" key="3">
    <source>
        <dbReference type="Proteomes" id="UP001178461"/>
    </source>
</evidence>
<name>A0AA35P4G6_9SAUR</name>
<feature type="region of interest" description="Disordered" evidence="1">
    <location>
        <begin position="100"/>
        <end position="147"/>
    </location>
</feature>
<feature type="compositionally biased region" description="Gly residues" evidence="1">
    <location>
        <begin position="101"/>
        <end position="116"/>
    </location>
</feature>
<gene>
    <name evidence="2" type="ORF">PODLI_1B038682</name>
</gene>
<sequence>MTRIRINRRALGGVFIVSAVPLGLLPLRCLHDGFPFPTQPYGAPTSRPFSSLHVPLFPASLARALPPKRSHRLARPPAGRCYFIIYYFIPFLGKVCAGPSRGAGRGGRPSSGGVGGRPATAADPGRRTGESQAGRALLLPEPGTEWL</sequence>
<dbReference type="EMBL" id="OX395130">
    <property type="protein sequence ID" value="CAI5775286.1"/>
    <property type="molecule type" value="Genomic_DNA"/>
</dbReference>
<organism evidence="2 3">
    <name type="scientific">Podarcis lilfordi</name>
    <name type="common">Lilford's wall lizard</name>
    <dbReference type="NCBI Taxonomy" id="74358"/>
    <lineage>
        <taxon>Eukaryota</taxon>
        <taxon>Metazoa</taxon>
        <taxon>Chordata</taxon>
        <taxon>Craniata</taxon>
        <taxon>Vertebrata</taxon>
        <taxon>Euteleostomi</taxon>
        <taxon>Lepidosauria</taxon>
        <taxon>Squamata</taxon>
        <taxon>Bifurcata</taxon>
        <taxon>Unidentata</taxon>
        <taxon>Episquamata</taxon>
        <taxon>Laterata</taxon>
        <taxon>Lacertibaenia</taxon>
        <taxon>Lacertidae</taxon>
        <taxon>Podarcis</taxon>
    </lineage>
</organism>
<accession>A0AA35P4G6</accession>
<evidence type="ECO:0000313" key="2">
    <source>
        <dbReference type="EMBL" id="CAI5775286.1"/>
    </source>
</evidence>
<keyword evidence="3" id="KW-1185">Reference proteome</keyword>
<evidence type="ECO:0000256" key="1">
    <source>
        <dbReference type="SAM" id="MobiDB-lite"/>
    </source>
</evidence>
<proteinExistence type="predicted"/>
<protein>
    <submittedName>
        <fullName evidence="2">Uncharacterized protein</fullName>
    </submittedName>
</protein>